<dbReference type="InterPro" id="IPR032710">
    <property type="entry name" value="NTF2-like_dom_sf"/>
</dbReference>
<dbReference type="EMBL" id="JBICRM010000023">
    <property type="protein sequence ID" value="MFG1707824.1"/>
    <property type="molecule type" value="Genomic_DNA"/>
</dbReference>
<dbReference type="Gene3D" id="3.40.50.720">
    <property type="entry name" value="NAD(P)-binding Rossmann-like Domain"/>
    <property type="match status" value="1"/>
</dbReference>
<feature type="domain" description="SnoaL-like" evidence="2">
    <location>
        <begin position="294"/>
        <end position="395"/>
    </location>
</feature>
<gene>
    <name evidence="3" type="ORF">ACFLIM_31920</name>
</gene>
<evidence type="ECO:0000313" key="4">
    <source>
        <dbReference type="Proteomes" id="UP001603978"/>
    </source>
</evidence>
<dbReference type="Proteomes" id="UP001603978">
    <property type="component" value="Unassembled WGS sequence"/>
</dbReference>
<dbReference type="InterPro" id="IPR008030">
    <property type="entry name" value="NmrA-like"/>
</dbReference>
<dbReference type="Gene3D" id="3.90.25.10">
    <property type="entry name" value="UDP-galactose 4-epimerase, domain 1"/>
    <property type="match status" value="1"/>
</dbReference>
<dbReference type="Pfam" id="PF12680">
    <property type="entry name" value="SnoaL_2"/>
    <property type="match status" value="1"/>
</dbReference>
<name>A0ABW7AKB8_9ACTN</name>
<evidence type="ECO:0000259" key="2">
    <source>
        <dbReference type="Pfam" id="PF12680"/>
    </source>
</evidence>
<dbReference type="SUPFAM" id="SSF54427">
    <property type="entry name" value="NTF2-like"/>
    <property type="match status" value="1"/>
</dbReference>
<dbReference type="SUPFAM" id="SSF51735">
    <property type="entry name" value="NAD(P)-binding Rossmann-fold domains"/>
    <property type="match status" value="1"/>
</dbReference>
<feature type="domain" description="NmrA-like" evidence="1">
    <location>
        <begin position="7"/>
        <end position="255"/>
    </location>
</feature>
<evidence type="ECO:0000313" key="3">
    <source>
        <dbReference type="EMBL" id="MFG1707824.1"/>
    </source>
</evidence>
<dbReference type="Pfam" id="PF05368">
    <property type="entry name" value="NmrA"/>
    <property type="match status" value="1"/>
</dbReference>
<protein>
    <submittedName>
        <fullName evidence="3">NmrA family NAD(P)-binding protein</fullName>
    </submittedName>
</protein>
<dbReference type="Gene3D" id="3.10.450.50">
    <property type="match status" value="1"/>
</dbReference>
<dbReference type="PANTHER" id="PTHR43162">
    <property type="match status" value="1"/>
</dbReference>
<dbReference type="PANTHER" id="PTHR43162:SF1">
    <property type="entry name" value="PRESTALK A DIFFERENTIATION PROTEIN A"/>
    <property type="match status" value="1"/>
</dbReference>
<dbReference type="InterPro" id="IPR051604">
    <property type="entry name" value="Ergot_Alk_Oxidoreductase"/>
</dbReference>
<organism evidence="3 4">
    <name type="scientific">Nonomuraea marmarensis</name>
    <dbReference type="NCBI Taxonomy" id="3351344"/>
    <lineage>
        <taxon>Bacteria</taxon>
        <taxon>Bacillati</taxon>
        <taxon>Actinomycetota</taxon>
        <taxon>Actinomycetes</taxon>
        <taxon>Streptosporangiales</taxon>
        <taxon>Streptosporangiaceae</taxon>
        <taxon>Nonomuraea</taxon>
    </lineage>
</organism>
<comment type="caution">
    <text evidence="3">The sequence shown here is derived from an EMBL/GenBank/DDBJ whole genome shotgun (WGS) entry which is preliminary data.</text>
</comment>
<dbReference type="InterPro" id="IPR036291">
    <property type="entry name" value="NAD(P)-bd_dom_sf"/>
</dbReference>
<proteinExistence type="predicted"/>
<keyword evidence="4" id="KW-1185">Reference proteome</keyword>
<dbReference type="InterPro" id="IPR037401">
    <property type="entry name" value="SnoaL-like"/>
</dbReference>
<reference evidence="3 4" key="1">
    <citation type="submission" date="2024-10" db="EMBL/GenBank/DDBJ databases">
        <authorList>
            <person name="Topkara A.R."/>
            <person name="Saygin H."/>
        </authorList>
    </citation>
    <scope>NUCLEOTIDE SEQUENCE [LARGE SCALE GENOMIC DNA]</scope>
    <source>
        <strain evidence="3 4">M3C6</strain>
    </source>
</reference>
<dbReference type="RefSeq" id="WP_393171813.1">
    <property type="nucleotide sequence ID" value="NZ_JBICRM010000023.1"/>
</dbReference>
<sequence>MSERNEHKKILVTGATGNVGRQLVSMLIEAGATPRALTREPRSAGLPDGVQVVGGDLTDPGSLDAALDGVESVFLLWPFFTAEGAGPVVDAIGKHARRVVYLSAFSVSDDREPAENGVWGEVEHLIEGSGVQWTFLRAGGFATNTLGWADQIRGAGVVRAPYAGAARSLIHEADIAAVAARALTEDGHAGRRYVLTGPEVLTQTEQVRAIGEAIGRPLRFDEQPHEEAREQMIAAWGEPAFVDQALGHWARIVEEPEPVTSTVQEVTGRPARTFREWARDHAADFRTPRDVADAYAGAFRRGSLEEAMPLMSEAVVRVAPLEGAGELRGLRAIMENAQRLTADYDIHRVDIDGPFLAGDRFAVKFTFDQTHRPTGQRKSTTKMSLYTVSGGQIVREEVYYLDGPQAVTR</sequence>
<evidence type="ECO:0000259" key="1">
    <source>
        <dbReference type="Pfam" id="PF05368"/>
    </source>
</evidence>
<accession>A0ABW7AKB8</accession>